<protein>
    <submittedName>
        <fullName evidence="3">Uncharacterized protein</fullName>
    </submittedName>
</protein>
<dbReference type="RefSeq" id="WP_060667873.1">
    <property type="nucleotide sequence ID" value="NZ_JARTGE010000095.1"/>
</dbReference>
<keyword evidence="2" id="KW-0472">Membrane</keyword>
<proteinExistence type="predicted"/>
<feature type="region of interest" description="Disordered" evidence="1">
    <location>
        <begin position="33"/>
        <end position="75"/>
    </location>
</feature>
<feature type="transmembrane region" description="Helical" evidence="2">
    <location>
        <begin position="7"/>
        <end position="27"/>
    </location>
</feature>
<keyword evidence="2" id="KW-1133">Transmembrane helix</keyword>
<feature type="compositionally biased region" description="Basic and acidic residues" evidence="1">
    <location>
        <begin position="61"/>
        <end position="75"/>
    </location>
</feature>
<organism evidence="3 4">
    <name type="scientific">Oceanobacillus caeni</name>
    <dbReference type="NCBI Taxonomy" id="405946"/>
    <lineage>
        <taxon>Bacteria</taxon>
        <taxon>Bacillati</taxon>
        <taxon>Bacillota</taxon>
        <taxon>Bacilli</taxon>
        <taxon>Bacillales</taxon>
        <taxon>Bacillaceae</taxon>
        <taxon>Oceanobacillus</taxon>
    </lineage>
</organism>
<accession>A0ABR5MM27</accession>
<evidence type="ECO:0000313" key="4">
    <source>
        <dbReference type="Proteomes" id="UP000037854"/>
    </source>
</evidence>
<name>A0ABR5MM27_9BACI</name>
<feature type="compositionally biased region" description="Basic and acidic residues" evidence="1">
    <location>
        <begin position="33"/>
        <end position="43"/>
    </location>
</feature>
<comment type="caution">
    <text evidence="3">The sequence shown here is derived from an EMBL/GenBank/DDBJ whole genome shotgun (WGS) entry which is preliminary data.</text>
</comment>
<sequence>MKKYFAFTLWGLTAFFALTFLIIYILFAPTKNEEIGNDDRKPSEQTLVEEDNNEESSDDEQSNKNDNQDKEEFHQ</sequence>
<keyword evidence="4" id="KW-1185">Reference proteome</keyword>
<dbReference type="EMBL" id="LGTK01000007">
    <property type="protein sequence ID" value="KPH77465.1"/>
    <property type="molecule type" value="Genomic_DNA"/>
</dbReference>
<dbReference type="Proteomes" id="UP000037854">
    <property type="component" value="Unassembled WGS sequence"/>
</dbReference>
<gene>
    <name evidence="3" type="ORF">AFL42_03600</name>
</gene>
<reference evidence="3 4" key="1">
    <citation type="submission" date="2015-07" db="EMBL/GenBank/DDBJ databases">
        <title>High-quality draft genome sequence of Oceanobacillus caeni HM6, a bacillus isolated from a human feces.</title>
        <authorList>
            <person name="Kumar J."/>
            <person name="Verma M.K."/>
            <person name="Pandey R."/>
            <person name="Bhambi M."/>
            <person name="Chauhan N."/>
        </authorList>
    </citation>
    <scope>NUCLEOTIDE SEQUENCE [LARGE SCALE GENOMIC DNA]</scope>
    <source>
        <strain evidence="3 4">HM6</strain>
    </source>
</reference>
<evidence type="ECO:0000256" key="2">
    <source>
        <dbReference type="SAM" id="Phobius"/>
    </source>
</evidence>
<keyword evidence="2" id="KW-0812">Transmembrane</keyword>
<evidence type="ECO:0000313" key="3">
    <source>
        <dbReference type="EMBL" id="KPH77465.1"/>
    </source>
</evidence>
<feature type="compositionally biased region" description="Acidic residues" evidence="1">
    <location>
        <begin position="47"/>
        <end position="60"/>
    </location>
</feature>
<evidence type="ECO:0000256" key="1">
    <source>
        <dbReference type="SAM" id="MobiDB-lite"/>
    </source>
</evidence>